<dbReference type="Pfam" id="PF00440">
    <property type="entry name" value="TetR_N"/>
    <property type="match status" value="1"/>
</dbReference>
<dbReference type="PANTHER" id="PTHR30055">
    <property type="entry name" value="HTH-TYPE TRANSCRIPTIONAL REGULATOR RUTR"/>
    <property type="match status" value="1"/>
</dbReference>
<dbReference type="InterPro" id="IPR050109">
    <property type="entry name" value="HTH-type_TetR-like_transc_reg"/>
</dbReference>
<sequence length="213" mass="23261">MPENGETAETTGAATRPAARPGGRNARVRSQILAATTELVARNGVAGLRYEEIAELAGVNKNSVYRNWPDRAELVSDALLRYAEDSAPFHDSGDLRRDLVDFLMVFSERLSSPIGRALSQAAIAAPGNADLDEAVRVAYDQRLATARKRFDSAVDKGEIPPVDSYFLTELLSGPVYLYINRRRRPFTREVAEKIVDVVLAGIHAIVPEGPINS</sequence>
<dbReference type="PRINTS" id="PR00455">
    <property type="entry name" value="HTHTETR"/>
</dbReference>
<dbReference type="InterPro" id="IPR011075">
    <property type="entry name" value="TetR_C"/>
</dbReference>
<name>A0ABW5G380_9PSEU</name>
<gene>
    <name evidence="7" type="ORF">ACFSXZ_30215</name>
</gene>
<evidence type="ECO:0000256" key="2">
    <source>
        <dbReference type="ARBA" id="ARBA00023125"/>
    </source>
</evidence>
<keyword evidence="8" id="KW-1185">Reference proteome</keyword>
<dbReference type="Proteomes" id="UP001597417">
    <property type="component" value="Unassembled WGS sequence"/>
</dbReference>
<dbReference type="InterPro" id="IPR001647">
    <property type="entry name" value="HTH_TetR"/>
</dbReference>
<feature type="domain" description="HTH tetR-type" evidence="6">
    <location>
        <begin position="26"/>
        <end position="86"/>
    </location>
</feature>
<dbReference type="InterPro" id="IPR009057">
    <property type="entry name" value="Homeodomain-like_sf"/>
</dbReference>
<dbReference type="RefSeq" id="WP_378268756.1">
    <property type="nucleotide sequence ID" value="NZ_JBHUKR010000020.1"/>
</dbReference>
<dbReference type="SUPFAM" id="SSF48498">
    <property type="entry name" value="Tetracyclin repressor-like, C-terminal domain"/>
    <property type="match status" value="1"/>
</dbReference>
<keyword evidence="2 4" id="KW-0238">DNA-binding</keyword>
<feature type="region of interest" description="Disordered" evidence="5">
    <location>
        <begin position="1"/>
        <end position="25"/>
    </location>
</feature>
<dbReference type="Pfam" id="PF16859">
    <property type="entry name" value="TetR_C_11"/>
    <property type="match status" value="1"/>
</dbReference>
<feature type="DNA-binding region" description="H-T-H motif" evidence="4">
    <location>
        <begin position="49"/>
        <end position="68"/>
    </location>
</feature>
<dbReference type="InterPro" id="IPR036271">
    <property type="entry name" value="Tet_transcr_reg_TetR-rel_C_sf"/>
</dbReference>
<evidence type="ECO:0000256" key="5">
    <source>
        <dbReference type="SAM" id="MobiDB-lite"/>
    </source>
</evidence>
<dbReference type="SUPFAM" id="SSF46689">
    <property type="entry name" value="Homeodomain-like"/>
    <property type="match status" value="1"/>
</dbReference>
<organism evidence="7 8">
    <name type="scientific">Amycolatopsis pigmentata</name>
    <dbReference type="NCBI Taxonomy" id="450801"/>
    <lineage>
        <taxon>Bacteria</taxon>
        <taxon>Bacillati</taxon>
        <taxon>Actinomycetota</taxon>
        <taxon>Actinomycetes</taxon>
        <taxon>Pseudonocardiales</taxon>
        <taxon>Pseudonocardiaceae</taxon>
        <taxon>Amycolatopsis</taxon>
    </lineage>
</organism>
<comment type="caution">
    <text evidence="7">The sequence shown here is derived from an EMBL/GenBank/DDBJ whole genome shotgun (WGS) entry which is preliminary data.</text>
</comment>
<keyword evidence="3" id="KW-0804">Transcription</keyword>
<keyword evidence="1" id="KW-0805">Transcription regulation</keyword>
<reference evidence="8" key="1">
    <citation type="journal article" date="2019" name="Int. J. Syst. Evol. Microbiol.">
        <title>The Global Catalogue of Microorganisms (GCM) 10K type strain sequencing project: providing services to taxonomists for standard genome sequencing and annotation.</title>
        <authorList>
            <consortium name="The Broad Institute Genomics Platform"/>
            <consortium name="The Broad Institute Genome Sequencing Center for Infectious Disease"/>
            <person name="Wu L."/>
            <person name="Ma J."/>
        </authorList>
    </citation>
    <scope>NUCLEOTIDE SEQUENCE [LARGE SCALE GENOMIC DNA]</scope>
    <source>
        <strain evidence="8">CGMCC 4.7645</strain>
    </source>
</reference>
<accession>A0ABW5G380</accession>
<dbReference type="Gene3D" id="1.10.357.10">
    <property type="entry name" value="Tetracycline Repressor, domain 2"/>
    <property type="match status" value="1"/>
</dbReference>
<evidence type="ECO:0000256" key="3">
    <source>
        <dbReference type="ARBA" id="ARBA00023163"/>
    </source>
</evidence>
<evidence type="ECO:0000313" key="7">
    <source>
        <dbReference type="EMBL" id="MFD2420611.1"/>
    </source>
</evidence>
<evidence type="ECO:0000256" key="1">
    <source>
        <dbReference type="ARBA" id="ARBA00023015"/>
    </source>
</evidence>
<dbReference type="PROSITE" id="PS50977">
    <property type="entry name" value="HTH_TETR_2"/>
    <property type="match status" value="1"/>
</dbReference>
<dbReference type="PANTHER" id="PTHR30055:SF148">
    <property type="entry name" value="TETR-FAMILY TRANSCRIPTIONAL REGULATOR"/>
    <property type="match status" value="1"/>
</dbReference>
<evidence type="ECO:0000256" key="4">
    <source>
        <dbReference type="PROSITE-ProRule" id="PRU00335"/>
    </source>
</evidence>
<evidence type="ECO:0000259" key="6">
    <source>
        <dbReference type="PROSITE" id="PS50977"/>
    </source>
</evidence>
<protein>
    <submittedName>
        <fullName evidence="7">TetR/AcrR family transcriptional regulator</fullName>
    </submittedName>
</protein>
<dbReference type="EMBL" id="JBHUKR010000020">
    <property type="protein sequence ID" value="MFD2420611.1"/>
    <property type="molecule type" value="Genomic_DNA"/>
</dbReference>
<dbReference type="Gene3D" id="1.10.10.60">
    <property type="entry name" value="Homeodomain-like"/>
    <property type="match status" value="1"/>
</dbReference>
<proteinExistence type="predicted"/>
<evidence type="ECO:0000313" key="8">
    <source>
        <dbReference type="Proteomes" id="UP001597417"/>
    </source>
</evidence>